<dbReference type="PROSITE" id="PS51257">
    <property type="entry name" value="PROKAR_LIPOPROTEIN"/>
    <property type="match status" value="1"/>
</dbReference>
<name>A0A1X9MDL6_9BACI</name>
<feature type="domain" description="GerMN" evidence="3">
    <location>
        <begin position="136"/>
        <end position="222"/>
    </location>
</feature>
<proteinExistence type="predicted"/>
<dbReference type="STRING" id="199441.BkAM31D_17710"/>
<dbReference type="EMBL" id="CP020814">
    <property type="protein sequence ID" value="ARK31527.1"/>
    <property type="molecule type" value="Genomic_DNA"/>
</dbReference>
<feature type="region of interest" description="Disordered" evidence="1">
    <location>
        <begin position="24"/>
        <end position="106"/>
    </location>
</feature>
<dbReference type="Proteomes" id="UP000193006">
    <property type="component" value="Chromosome"/>
</dbReference>
<gene>
    <name evidence="4" type="ORF">BkAM31D_17710</name>
</gene>
<evidence type="ECO:0000256" key="2">
    <source>
        <dbReference type="SAM" id="SignalP"/>
    </source>
</evidence>
<keyword evidence="2" id="KW-0732">Signal</keyword>
<sequence length="244" mass="27405" precursor="true">MKRLSWFMILGLFILVLSACGQGTNENQGTETAETEEPAIDEAELEESDNEEANLEEEELETEHAEEPVEEPVEEHTEETIATEELEEDTSDSETTEEATVEEPSTTTVQLIFSDDNVMDMYRVERAIETSNDSIYKDTLEAWMEGPGISGLTSIIKQNVEVQSVEIKNGVAHVSFSNSFLETQVGAGTEHMLLQQIAMIMKQFGYNQTQILVNGEIHPELFGHIDTSEPIVAENLENYQMYTE</sequence>
<evidence type="ECO:0000256" key="1">
    <source>
        <dbReference type="SAM" id="MobiDB-lite"/>
    </source>
</evidence>
<accession>A0A1X9MDL6</accession>
<dbReference type="SMART" id="SM00909">
    <property type="entry name" value="Germane"/>
    <property type="match status" value="1"/>
</dbReference>
<organism evidence="4 5">
    <name type="scientific">Halalkalibacter krulwichiae</name>
    <dbReference type="NCBI Taxonomy" id="199441"/>
    <lineage>
        <taxon>Bacteria</taxon>
        <taxon>Bacillati</taxon>
        <taxon>Bacillota</taxon>
        <taxon>Bacilli</taxon>
        <taxon>Bacillales</taxon>
        <taxon>Bacillaceae</taxon>
        <taxon>Halalkalibacter</taxon>
    </lineage>
</organism>
<keyword evidence="5" id="KW-1185">Reference proteome</keyword>
<evidence type="ECO:0000313" key="5">
    <source>
        <dbReference type="Proteomes" id="UP000193006"/>
    </source>
</evidence>
<evidence type="ECO:0000259" key="3">
    <source>
        <dbReference type="SMART" id="SM00909"/>
    </source>
</evidence>
<dbReference type="InterPro" id="IPR019606">
    <property type="entry name" value="GerMN"/>
</dbReference>
<feature type="compositionally biased region" description="Acidic residues" evidence="1">
    <location>
        <begin position="33"/>
        <end position="61"/>
    </location>
</feature>
<dbReference type="AlphaFoldDB" id="A0A1X9MDL6"/>
<dbReference type="RefSeq" id="WP_066152939.1">
    <property type="nucleotide sequence ID" value="NZ_CP020814.1"/>
</dbReference>
<reference evidence="4 5" key="1">
    <citation type="submission" date="2017-04" db="EMBL/GenBank/DDBJ databases">
        <title>Bacillus krulwichiae AM31D Genome sequencing and assembly.</title>
        <authorList>
            <person name="Krulwich T.A."/>
            <person name="Anastor L."/>
            <person name="Ehrlich R."/>
            <person name="Ehrlich G.D."/>
            <person name="Janto B."/>
        </authorList>
    </citation>
    <scope>NUCLEOTIDE SEQUENCE [LARGE SCALE GENOMIC DNA]</scope>
    <source>
        <strain evidence="4 5">AM31D</strain>
    </source>
</reference>
<evidence type="ECO:0000313" key="4">
    <source>
        <dbReference type="EMBL" id="ARK31527.1"/>
    </source>
</evidence>
<feature type="compositionally biased region" description="Acidic residues" evidence="1">
    <location>
        <begin position="80"/>
        <end position="101"/>
    </location>
</feature>
<dbReference type="Pfam" id="PF10646">
    <property type="entry name" value="Germane"/>
    <property type="match status" value="1"/>
</dbReference>
<dbReference type="KEGG" id="bkw:BkAM31D_17710"/>
<protein>
    <submittedName>
        <fullName evidence="4">Sporulation and spore germination</fullName>
    </submittedName>
</protein>
<feature type="chain" id="PRO_5039048685" evidence="2">
    <location>
        <begin position="20"/>
        <end position="244"/>
    </location>
</feature>
<feature type="signal peptide" evidence="2">
    <location>
        <begin position="1"/>
        <end position="19"/>
    </location>
</feature>